<gene>
    <name evidence="9" type="primary">aroQ</name>
    <name evidence="13" type="ORF">Geu3261_0229_003</name>
</gene>
<dbReference type="PANTHER" id="PTHR21272:SF3">
    <property type="entry name" value="CATABOLIC 3-DEHYDROQUINASE"/>
    <property type="match status" value="1"/>
</dbReference>
<dbReference type="CDD" id="cd00466">
    <property type="entry name" value="DHQase_II"/>
    <property type="match status" value="1"/>
</dbReference>
<dbReference type="GO" id="GO:0003855">
    <property type="term" value="F:3-dehydroquinate dehydratase activity"/>
    <property type="evidence" value="ECO:0007669"/>
    <property type="project" value="UniProtKB-UniRule"/>
</dbReference>
<dbReference type="InterPro" id="IPR018509">
    <property type="entry name" value="DHquinase_II_CS"/>
</dbReference>
<evidence type="ECO:0000256" key="5">
    <source>
        <dbReference type="ARBA" id="ARBA00011193"/>
    </source>
</evidence>
<name>A0A0D6Q302_KOMEU</name>
<dbReference type="Pfam" id="PF01220">
    <property type="entry name" value="DHquinase_II"/>
    <property type="match status" value="1"/>
</dbReference>
<accession>A0A0D6Q302</accession>
<dbReference type="GO" id="GO:0008652">
    <property type="term" value="P:amino acid biosynthetic process"/>
    <property type="evidence" value="ECO:0007669"/>
    <property type="project" value="UniProtKB-KW"/>
</dbReference>
<comment type="pathway">
    <text evidence="3 9">Metabolic intermediate biosynthesis; chorismate biosynthesis; chorismate from D-erythrose 4-phosphate and phosphoenolpyruvate: step 3/7.</text>
</comment>
<feature type="binding site" evidence="9 11">
    <location>
        <position position="119"/>
    </location>
    <ligand>
        <name>substrate</name>
    </ligand>
</feature>
<comment type="subunit">
    <text evidence="5 9">Homododecamer.</text>
</comment>
<sequence length="157" mass="17213">MLGACIMERPLIAVLNGPNLNMLGLRQPEVYGHATLDDVEQVCVQAAERLDVAIDFRQTNGEGELVSWIQECRGRARGIIINPAAYSHTSVAILDALLAVDLPVIEVHISNIHRREAFRHHSYVSRAAIGVICGLGVRGYALALQAMTDMILDEDDQ</sequence>
<organism evidence="13 14">
    <name type="scientific">Komagataeibacter europaeus NBRC 3261</name>
    <dbReference type="NCBI Taxonomy" id="1234669"/>
    <lineage>
        <taxon>Bacteria</taxon>
        <taxon>Pseudomonadati</taxon>
        <taxon>Pseudomonadota</taxon>
        <taxon>Alphaproteobacteria</taxon>
        <taxon>Acetobacterales</taxon>
        <taxon>Acetobacteraceae</taxon>
        <taxon>Komagataeibacter</taxon>
    </lineage>
</organism>
<dbReference type="NCBIfam" id="TIGR01088">
    <property type="entry name" value="aroQ"/>
    <property type="match status" value="1"/>
</dbReference>
<evidence type="ECO:0000256" key="3">
    <source>
        <dbReference type="ARBA" id="ARBA00004902"/>
    </source>
</evidence>
<evidence type="ECO:0000256" key="9">
    <source>
        <dbReference type="HAMAP-Rule" id="MF_00169"/>
    </source>
</evidence>
<keyword evidence="9" id="KW-0028">Amino-acid biosynthesis</keyword>
<comment type="function">
    <text evidence="2 9">Catalyzes a trans-dehydration via an enolate intermediate.</text>
</comment>
<dbReference type="AlphaFoldDB" id="A0A0D6Q302"/>
<comment type="catalytic activity">
    <reaction evidence="1 9">
        <text>3-dehydroquinate = 3-dehydroshikimate + H2O</text>
        <dbReference type="Rhea" id="RHEA:21096"/>
        <dbReference type="ChEBI" id="CHEBI:15377"/>
        <dbReference type="ChEBI" id="CHEBI:16630"/>
        <dbReference type="ChEBI" id="CHEBI:32364"/>
        <dbReference type="EC" id="4.2.1.10"/>
    </reaction>
</comment>
<comment type="caution">
    <text evidence="13">The sequence shown here is derived from an EMBL/GenBank/DDBJ whole genome shotgun (WGS) entry which is preliminary data.</text>
</comment>
<dbReference type="GO" id="GO:0009423">
    <property type="term" value="P:chorismate biosynthetic process"/>
    <property type="evidence" value="ECO:0007669"/>
    <property type="project" value="UniProtKB-UniRule"/>
</dbReference>
<feature type="site" description="Transition state stabilizer" evidence="9 12">
    <location>
        <position position="26"/>
    </location>
</feature>
<dbReference type="SUPFAM" id="SSF52304">
    <property type="entry name" value="Type II 3-dehydroquinate dehydratase"/>
    <property type="match status" value="1"/>
</dbReference>
<feature type="binding site" evidence="9 11">
    <location>
        <begin position="109"/>
        <end position="110"/>
    </location>
    <ligand>
        <name>substrate</name>
    </ligand>
</feature>
<evidence type="ECO:0000256" key="7">
    <source>
        <dbReference type="ARBA" id="ARBA00023141"/>
    </source>
</evidence>
<dbReference type="NCBIfam" id="NF003807">
    <property type="entry name" value="PRK05395.1-4"/>
    <property type="match status" value="1"/>
</dbReference>
<comment type="similarity">
    <text evidence="4 9">Belongs to the type-II 3-dehydroquinase family.</text>
</comment>
<dbReference type="GO" id="GO:0009073">
    <property type="term" value="P:aromatic amino acid family biosynthetic process"/>
    <property type="evidence" value="ECO:0007669"/>
    <property type="project" value="UniProtKB-KW"/>
</dbReference>
<feature type="active site" description="Proton acceptor" evidence="9 10">
    <location>
        <position position="31"/>
    </location>
</feature>
<evidence type="ECO:0000313" key="14">
    <source>
        <dbReference type="Proteomes" id="UP000032675"/>
    </source>
</evidence>
<protein>
    <recommendedName>
        <fullName evidence="6 9">3-dehydroquinate dehydratase</fullName>
        <shortName evidence="9">3-dehydroquinase</shortName>
        <ecNumber evidence="6 9">4.2.1.10</ecNumber>
    </recommendedName>
    <alternativeName>
        <fullName evidence="9">Type II DHQase</fullName>
    </alternativeName>
</protein>
<evidence type="ECO:0000256" key="2">
    <source>
        <dbReference type="ARBA" id="ARBA00003924"/>
    </source>
</evidence>
<evidence type="ECO:0000313" key="13">
    <source>
        <dbReference type="EMBL" id="GAN97683.1"/>
    </source>
</evidence>
<keyword evidence="8 9" id="KW-0456">Lyase</keyword>
<reference evidence="13 14" key="1">
    <citation type="submission" date="2012-11" db="EMBL/GenBank/DDBJ databases">
        <title>Whole genome sequence of Gluconacetobacter europaeus NBRC3261.</title>
        <authorList>
            <person name="Azuma Y."/>
            <person name="Higashiura N."/>
            <person name="Hirakawa H."/>
            <person name="Matsushita K."/>
        </authorList>
    </citation>
    <scope>NUCLEOTIDE SEQUENCE [LARGE SCALE GENOMIC DNA]</scope>
    <source>
        <strain evidence="13 14">NBRC 3261</strain>
    </source>
</reference>
<feature type="binding site" evidence="9 11">
    <location>
        <position position="88"/>
    </location>
    <ligand>
        <name>substrate</name>
    </ligand>
</feature>
<dbReference type="EMBL" id="BANI01000194">
    <property type="protein sequence ID" value="GAN97683.1"/>
    <property type="molecule type" value="Genomic_DNA"/>
</dbReference>
<dbReference type="Proteomes" id="UP000032675">
    <property type="component" value="Unassembled WGS sequence"/>
</dbReference>
<evidence type="ECO:0000256" key="10">
    <source>
        <dbReference type="PIRSR" id="PIRSR001399-1"/>
    </source>
</evidence>
<dbReference type="InterPro" id="IPR001874">
    <property type="entry name" value="DHquinase_II"/>
</dbReference>
<dbReference type="PIRSF" id="PIRSF001399">
    <property type="entry name" value="DHquinase_II"/>
    <property type="match status" value="1"/>
</dbReference>
<dbReference type="HAMAP" id="MF_00169">
    <property type="entry name" value="AroQ"/>
    <property type="match status" value="1"/>
</dbReference>
<evidence type="ECO:0000256" key="11">
    <source>
        <dbReference type="PIRSR" id="PIRSR001399-2"/>
    </source>
</evidence>
<evidence type="ECO:0000256" key="6">
    <source>
        <dbReference type="ARBA" id="ARBA00012060"/>
    </source>
</evidence>
<dbReference type="NCBIfam" id="NF003805">
    <property type="entry name" value="PRK05395.1-2"/>
    <property type="match status" value="1"/>
</dbReference>
<dbReference type="PANTHER" id="PTHR21272">
    <property type="entry name" value="CATABOLIC 3-DEHYDROQUINASE"/>
    <property type="match status" value="1"/>
</dbReference>
<evidence type="ECO:0000256" key="1">
    <source>
        <dbReference type="ARBA" id="ARBA00001864"/>
    </source>
</evidence>
<dbReference type="Gene3D" id="3.40.50.9100">
    <property type="entry name" value="Dehydroquinase, class II"/>
    <property type="match status" value="1"/>
</dbReference>
<dbReference type="InterPro" id="IPR036441">
    <property type="entry name" value="DHquinase_II_sf"/>
</dbReference>
<dbReference type="UniPathway" id="UPA00053">
    <property type="reaction ID" value="UER00086"/>
</dbReference>
<feature type="binding site" evidence="9 11">
    <location>
        <position position="95"/>
    </location>
    <ligand>
        <name>substrate</name>
    </ligand>
</feature>
<dbReference type="GO" id="GO:0019631">
    <property type="term" value="P:quinate catabolic process"/>
    <property type="evidence" value="ECO:0007669"/>
    <property type="project" value="TreeGrafter"/>
</dbReference>
<feature type="active site" description="Proton donor" evidence="9 10">
    <location>
        <position position="108"/>
    </location>
</feature>
<evidence type="ECO:0000256" key="4">
    <source>
        <dbReference type="ARBA" id="ARBA00011037"/>
    </source>
</evidence>
<dbReference type="PROSITE" id="PS01029">
    <property type="entry name" value="DEHYDROQUINASE_II"/>
    <property type="match status" value="1"/>
</dbReference>
<proteinExistence type="inferred from homology"/>
<dbReference type="EC" id="4.2.1.10" evidence="6 9"/>
<evidence type="ECO:0000256" key="12">
    <source>
        <dbReference type="PIRSR" id="PIRSR001399-3"/>
    </source>
</evidence>
<keyword evidence="7 9" id="KW-0057">Aromatic amino acid biosynthesis</keyword>
<evidence type="ECO:0000256" key="8">
    <source>
        <dbReference type="ARBA" id="ARBA00023239"/>
    </source>
</evidence>
<feature type="binding site" evidence="9 11">
    <location>
        <position position="82"/>
    </location>
    <ligand>
        <name>substrate</name>
    </ligand>
</feature>
<dbReference type="NCBIfam" id="NF003806">
    <property type="entry name" value="PRK05395.1-3"/>
    <property type="match status" value="1"/>
</dbReference>